<dbReference type="PANTHER" id="PTHR48073">
    <property type="entry name" value="O-SUCCINYLBENZOATE SYNTHASE-RELATED"/>
    <property type="match status" value="1"/>
</dbReference>
<evidence type="ECO:0000313" key="2">
    <source>
        <dbReference type="EMBL" id="KAF3505557.1"/>
    </source>
</evidence>
<name>A0A8S9NX03_BRACR</name>
<proteinExistence type="predicted"/>
<dbReference type="EMBL" id="QGKX02001521">
    <property type="protein sequence ID" value="KAF3505557.1"/>
    <property type="molecule type" value="Genomic_DNA"/>
</dbReference>
<keyword evidence="1" id="KW-0479">Metal-binding</keyword>
<comment type="caution">
    <text evidence="2">The sequence shown here is derived from an EMBL/GenBank/DDBJ whole genome shotgun (WGS) entry which is preliminary data.</text>
</comment>
<organism evidence="2 3">
    <name type="scientific">Brassica cretica</name>
    <name type="common">Mustard</name>
    <dbReference type="NCBI Taxonomy" id="69181"/>
    <lineage>
        <taxon>Eukaryota</taxon>
        <taxon>Viridiplantae</taxon>
        <taxon>Streptophyta</taxon>
        <taxon>Embryophyta</taxon>
        <taxon>Tracheophyta</taxon>
        <taxon>Spermatophyta</taxon>
        <taxon>Magnoliopsida</taxon>
        <taxon>eudicotyledons</taxon>
        <taxon>Gunneridae</taxon>
        <taxon>Pentapetalae</taxon>
        <taxon>rosids</taxon>
        <taxon>malvids</taxon>
        <taxon>Brassicales</taxon>
        <taxon>Brassicaceae</taxon>
        <taxon>Brassiceae</taxon>
        <taxon>Brassica</taxon>
    </lineage>
</organism>
<reference evidence="2" key="1">
    <citation type="submission" date="2019-12" db="EMBL/GenBank/DDBJ databases">
        <title>Genome sequencing and annotation of Brassica cretica.</title>
        <authorList>
            <person name="Studholme D.J."/>
            <person name="Sarris P."/>
        </authorList>
    </citation>
    <scope>NUCLEOTIDE SEQUENCE</scope>
    <source>
        <strain evidence="2">PFS-109/04</strain>
        <tissue evidence="2">Leaf</tissue>
    </source>
</reference>
<evidence type="ECO:0000256" key="1">
    <source>
        <dbReference type="ARBA" id="ARBA00022723"/>
    </source>
</evidence>
<protein>
    <submittedName>
        <fullName evidence="2">Uncharacterized protein</fullName>
    </submittedName>
</protein>
<dbReference type="Proteomes" id="UP000712600">
    <property type="component" value="Unassembled WGS sequence"/>
</dbReference>
<dbReference type="GO" id="GO:0046872">
    <property type="term" value="F:metal ion binding"/>
    <property type="evidence" value="ECO:0007669"/>
    <property type="project" value="UniProtKB-KW"/>
</dbReference>
<dbReference type="PANTHER" id="PTHR48073:SF2">
    <property type="entry name" value="O-SUCCINYLBENZOATE SYNTHASE"/>
    <property type="match status" value="1"/>
</dbReference>
<evidence type="ECO:0000313" key="3">
    <source>
        <dbReference type="Proteomes" id="UP000712600"/>
    </source>
</evidence>
<accession>A0A8S9NX03</accession>
<sequence>MRRLGKAPILPSMTAEDQPTAMVKAWEACEFLKELPEMKLGHVLEEICGNFHGHRFAMKVRAGMEMAMIDTAAKSVGLNFWKLFCGASFKYNHHRCYSLVLTFSSSCTVPLLLVTTVHLILASSSQSKSKRVTLKQNHKLLSNLDPCLKRKPFSGFSFRRFFLRDTTTVPGFCFLSYTNSCLTSPVCLSTEVCSNLFGFLELFIYSCSHLDSLYQEEQQLMRGGPSNHVHDEFMCRLKIFKGSSDRILFNFLIPKD</sequence>
<dbReference type="AlphaFoldDB" id="A0A8S9NX03"/>
<gene>
    <name evidence="2" type="ORF">F2Q69_00007003</name>
</gene>